<dbReference type="InterPro" id="IPR003347">
    <property type="entry name" value="JmjC_dom"/>
</dbReference>
<feature type="compositionally biased region" description="Basic and acidic residues" evidence="1">
    <location>
        <begin position="277"/>
        <end position="290"/>
    </location>
</feature>
<feature type="region of interest" description="Disordered" evidence="1">
    <location>
        <begin position="262"/>
        <end position="307"/>
    </location>
</feature>
<evidence type="ECO:0000256" key="1">
    <source>
        <dbReference type="SAM" id="MobiDB-lite"/>
    </source>
</evidence>
<feature type="region of interest" description="Disordered" evidence="1">
    <location>
        <begin position="492"/>
        <end position="548"/>
    </location>
</feature>
<feature type="compositionally biased region" description="Low complexity" evidence="1">
    <location>
        <begin position="298"/>
        <end position="307"/>
    </location>
</feature>
<dbReference type="PROSITE" id="PS51184">
    <property type="entry name" value="JMJC"/>
    <property type="match status" value="1"/>
</dbReference>
<sequence length="718" mass="79059">MFLPGFVERCAARGDGWVDAAVFKPPFEKLKKAVDRSVDVELAHSVPHSDDGEGPVSVFYGDDEHRTVASMDFPDLCGRLLAKPQTPERGPSSLRYYLAQSEVYSLSTEEEEGIKVPPLSSLQKFVRLPLLLGSLRDRMHSVNLWISGGGQCMCGVHFDEHDNLLVVLHGTKTVRLCHPETLPLLRGTGEHSVRPSSLFDTSRNHASGSLFYQQCSPTDVFPKSPTVPVKRVEDAERSACGGSAGEEKLPPRTLGKKRKMEIDVGGGGMSHGKTKRVCSEGGRKLEKRAPPDGLGRASDSSLESSPDSLSSVFEVTLREGDALSIPRGVWHQVLSDGPEGCCVAVNFWWTPPAECGLGVSSLKREGEGELAHTPFLASLEGFAVRATPLCQSKARLRACDWMDRRERVRSGALSACETERKAAVESAWRSSWGRLLIFFLRAAPLRRLAVRLLSQDPLGDVAFLLSTDERLVPRGRLFSALRLAAVLERRKKGAAQKEKRGEEERQGSSREKPLTGGEKHRRATSCMNRRSLKRIPHNPSSSPLPTVSARLSTLPPLLAYSMERALETAWEAEVEWEAAEEADVGGSEEQEKEGHGWRRNKKTCRGQLLRMLLPMRLSDLIPLLFSPEDQAAVGAAESERHDDDEETAAFSQMLSEGVAAFRGNSVDEGSAEKSSTSLGRPPAMHLLLESSRLLKERMVKRFERQTCRSVDVKGSSRT</sequence>
<feature type="region of interest" description="Disordered" evidence="1">
    <location>
        <begin position="579"/>
        <end position="599"/>
    </location>
</feature>
<feature type="compositionally biased region" description="Polar residues" evidence="1">
    <location>
        <begin position="538"/>
        <end position="548"/>
    </location>
</feature>
<evidence type="ECO:0000259" key="2">
    <source>
        <dbReference type="PROSITE" id="PS51184"/>
    </source>
</evidence>
<reference evidence="3" key="1">
    <citation type="submission" date="2014-11" db="EMBL/GenBank/DDBJ databases">
        <authorList>
            <person name="Otto D Thomas"/>
            <person name="Naeem Raeece"/>
        </authorList>
    </citation>
    <scope>NUCLEOTIDE SEQUENCE</scope>
</reference>
<dbReference type="InterPro" id="IPR041667">
    <property type="entry name" value="Cupin_8"/>
</dbReference>
<name>A0A0G4GI58_9ALVE</name>
<organism evidence="3">
    <name type="scientific">Chromera velia CCMP2878</name>
    <dbReference type="NCBI Taxonomy" id="1169474"/>
    <lineage>
        <taxon>Eukaryota</taxon>
        <taxon>Sar</taxon>
        <taxon>Alveolata</taxon>
        <taxon>Colpodellida</taxon>
        <taxon>Chromeraceae</taxon>
        <taxon>Chromera</taxon>
    </lineage>
</organism>
<dbReference type="PANTHER" id="PTHR12461:SF105">
    <property type="entry name" value="HYPOXIA-INDUCIBLE FACTOR 1-ALPHA INHIBITOR"/>
    <property type="match status" value="1"/>
</dbReference>
<dbReference type="VEuPathDB" id="CryptoDB:Cvel_22004"/>
<dbReference type="Pfam" id="PF13621">
    <property type="entry name" value="Cupin_8"/>
    <property type="match status" value="1"/>
</dbReference>
<proteinExistence type="predicted"/>
<dbReference type="Gene3D" id="2.60.120.650">
    <property type="entry name" value="Cupin"/>
    <property type="match status" value="1"/>
</dbReference>
<feature type="region of interest" description="Disordered" evidence="1">
    <location>
        <begin position="664"/>
        <end position="683"/>
    </location>
</feature>
<evidence type="ECO:0000313" key="3">
    <source>
        <dbReference type="EMBL" id="CEM29500.1"/>
    </source>
</evidence>
<dbReference type="PANTHER" id="PTHR12461">
    <property type="entry name" value="HYPOXIA-INDUCIBLE FACTOR 1 ALPHA INHIBITOR-RELATED"/>
    <property type="match status" value="1"/>
</dbReference>
<feature type="domain" description="JmjC" evidence="2">
    <location>
        <begin position="117"/>
        <end position="364"/>
    </location>
</feature>
<feature type="compositionally biased region" description="Basic and acidic residues" evidence="1">
    <location>
        <begin position="495"/>
        <end position="513"/>
    </location>
</feature>
<dbReference type="SMART" id="SM00558">
    <property type="entry name" value="JmjC"/>
    <property type="match status" value="1"/>
</dbReference>
<dbReference type="AlphaFoldDB" id="A0A0G4GI58"/>
<dbReference type="SUPFAM" id="SSF51197">
    <property type="entry name" value="Clavaminate synthase-like"/>
    <property type="match status" value="1"/>
</dbReference>
<feature type="compositionally biased region" description="Acidic residues" evidence="1">
    <location>
        <begin position="579"/>
        <end position="591"/>
    </location>
</feature>
<accession>A0A0G4GI58</accession>
<gene>
    <name evidence="3" type="ORF">Cvel_22004</name>
</gene>
<dbReference type="EMBL" id="CDMZ01001239">
    <property type="protein sequence ID" value="CEM29500.1"/>
    <property type="molecule type" value="Genomic_DNA"/>
</dbReference>
<protein>
    <recommendedName>
        <fullName evidence="2">JmjC domain-containing protein</fullName>
    </recommendedName>
</protein>